<name>A0ABW5KT95_9FLAO</name>
<dbReference type="SMART" id="SM00560">
    <property type="entry name" value="LamGL"/>
    <property type="match status" value="1"/>
</dbReference>
<dbReference type="InterPro" id="IPR006558">
    <property type="entry name" value="LamG-like"/>
</dbReference>
<dbReference type="InterPro" id="IPR049304">
    <property type="entry name" value="Gly_rich_dom"/>
</dbReference>
<dbReference type="PANTHER" id="PTHR42535">
    <property type="entry name" value="OOKINETE PROTEIN, PUTATIVE-RELATED"/>
    <property type="match status" value="1"/>
</dbReference>
<feature type="compositionally biased region" description="Gly residues" evidence="3">
    <location>
        <begin position="194"/>
        <end position="203"/>
    </location>
</feature>
<dbReference type="Pfam" id="PF01833">
    <property type="entry name" value="TIG"/>
    <property type="match status" value="1"/>
</dbReference>
<dbReference type="InterPro" id="IPR002909">
    <property type="entry name" value="IPT_dom"/>
</dbReference>
<dbReference type="SUPFAM" id="SSF81296">
    <property type="entry name" value="E set domains"/>
    <property type="match status" value="1"/>
</dbReference>
<proteinExistence type="predicted"/>
<dbReference type="InterPro" id="IPR026444">
    <property type="entry name" value="Secre_tail"/>
</dbReference>
<evidence type="ECO:0000313" key="5">
    <source>
        <dbReference type="EMBL" id="MFD2550990.1"/>
    </source>
</evidence>
<comment type="caution">
    <text evidence="5">The sequence shown here is derived from an EMBL/GenBank/DDBJ whole genome shotgun (WGS) entry which is preliminary data.</text>
</comment>
<feature type="region of interest" description="Disordered" evidence="3">
    <location>
        <begin position="155"/>
        <end position="228"/>
    </location>
</feature>
<dbReference type="RefSeq" id="WP_376891986.1">
    <property type="nucleotide sequence ID" value="NZ_JBHULS010000001.1"/>
</dbReference>
<dbReference type="InterPro" id="IPR001791">
    <property type="entry name" value="Laminin_G"/>
</dbReference>
<evidence type="ECO:0000256" key="3">
    <source>
        <dbReference type="SAM" id="MobiDB-lite"/>
    </source>
</evidence>
<dbReference type="InterPro" id="IPR013783">
    <property type="entry name" value="Ig-like_fold"/>
</dbReference>
<feature type="domain" description="LamG-like jellyroll fold" evidence="4">
    <location>
        <begin position="451"/>
        <end position="582"/>
    </location>
</feature>
<feature type="compositionally biased region" description="Gly residues" evidence="3">
    <location>
        <begin position="155"/>
        <end position="174"/>
    </location>
</feature>
<dbReference type="CDD" id="cd00110">
    <property type="entry name" value="LamG"/>
    <property type="match status" value="1"/>
</dbReference>
<dbReference type="PANTHER" id="PTHR42535:SF2">
    <property type="entry name" value="CHROMOSOME UNDETERMINED SCAFFOLD_146, WHOLE GENOME SHOTGUN SEQUENCE"/>
    <property type="match status" value="1"/>
</dbReference>
<reference evidence="6" key="1">
    <citation type="journal article" date="2019" name="Int. J. Syst. Evol. Microbiol.">
        <title>The Global Catalogue of Microorganisms (GCM) 10K type strain sequencing project: providing services to taxonomists for standard genome sequencing and annotation.</title>
        <authorList>
            <consortium name="The Broad Institute Genomics Platform"/>
            <consortium name="The Broad Institute Genome Sequencing Center for Infectious Disease"/>
            <person name="Wu L."/>
            <person name="Ma J."/>
        </authorList>
    </citation>
    <scope>NUCLEOTIDE SEQUENCE [LARGE SCALE GENOMIC DNA]</scope>
    <source>
        <strain evidence="6">KCTC 42587</strain>
    </source>
</reference>
<dbReference type="InterPro" id="IPR013320">
    <property type="entry name" value="ConA-like_dom_sf"/>
</dbReference>
<dbReference type="CDD" id="cd00603">
    <property type="entry name" value="IPT_PCSR"/>
    <property type="match status" value="1"/>
</dbReference>
<keyword evidence="1" id="KW-0732">Signal</keyword>
<protein>
    <submittedName>
        <fullName evidence="5">LamG-like jellyroll fold domain-containing protein</fullName>
    </submittedName>
</protein>
<keyword evidence="2" id="KW-1015">Disulfide bond</keyword>
<evidence type="ECO:0000259" key="4">
    <source>
        <dbReference type="SMART" id="SM00560"/>
    </source>
</evidence>
<sequence length="1259" mass="133055">MKNVLQQLQKTNAWLTKKPITTNRFVTSSLKGATKTCLHQFLIGLGFFALTTVGQAQNVNTSTGSGTSTAPEFAIRATVEVWGAGGGGGGSTFYTRPGSGGGGGGYAQRIFNVAPGNTFNYSVGNGGSGNRGNGGNGGASTVTFIPSAVTVRANGGAGGAGDNENGGGAGGSGFNGTTNINGQDGRGAERSGLGYIGGRGGNAGNINNTGGSGGENSDGSNGTTPGGGGGGGDAGLFLLFITVPADGGDGANGQVRITYELKKPTITSFSPSTVCAGENLTITGTNLDDVTAVNIGGTAATIVSTAANTLVVTVGNGTTGPIGITTPRGSITSSSSVTVNPVVVATASISSAAPSSCNDTTVALNANGSGQWTAVSNPAGSYFSFEDSSNPNSEFTGESGFEYTLTWTINNGSCGNSTASVTVNFPDCGDNLFFDGTSTYANFGNAYNLGSTFSIEIWVKPDSIPGGRQNILAKRDRGNNNGGYDLSIRGNRMTFSMNDTVLRSSETISTTRWYHVAVTHNGTTARMYIDGKFSNSLNVVPPSATNHNTFLGGKYRNNQKPNQFFKGDLDELRIWNVALTEAQIRQMMNQEIKQSGTAVQGAIIPQPILGLNWNNLIGYYQMNQVARFSGDTVDIANGVLLANVGVNGNLNNMMSQQNESAPLPYVSSSTGGTWDNAATWENGSVQMIPNTNNVDWNIVKTVSAVNSGNRATTLQGLLVSANRYTVDNNQVLQITNYLKIDGVLDLEGESQLLQPANSQVDYTGTGALHRDQQGTTNLYNYNYWSSPVSSNGSTFQIGSVLHDGANPVNWVSAHNATGSSNPVTLSSRWLYLYENYPTDSYADWNYISPSYNVPVGLGFTMKGSGVGDPETDLQNYTFVGQPNNGVINQPVTSGNEALIGNPYPSAIDANAFINDNASVISGTLYFWEHSKTNRTHVTSNYEGGYAAYNLLGGNAATSPPSGLDSVGDIDKIPRRYIAVGQGFYVVGDNGGTITFNNGQRAFKKESEANTSVFFRNETNQHAQTEGQNDVIKRLRFNFKTPEGALRHILLGFTPNNEATDAVDFGYDARNNDYFPSDMSFLIDNNTYVIQGVGAFNTNSMYPLAVKMGVTGLATIGLTATENFDAAPDVYVYDALLGNVHRINQSAFEITLEAGVYDNRFFIVFQDPNSLGVTQNTPDQAVVNYVHTRQQIVIKLPNNMQIKQVQLLNMLGQTVQTWETTQNPNSTELTVSSVSAGNYIVQVYTANNRRITKKVVVSGL</sequence>
<dbReference type="NCBIfam" id="TIGR04183">
    <property type="entry name" value="Por_Secre_tail"/>
    <property type="match status" value="1"/>
</dbReference>
<evidence type="ECO:0000256" key="2">
    <source>
        <dbReference type="ARBA" id="ARBA00023157"/>
    </source>
</evidence>
<dbReference type="EMBL" id="JBHULS010000001">
    <property type="protein sequence ID" value="MFD2550990.1"/>
    <property type="molecule type" value="Genomic_DNA"/>
</dbReference>
<keyword evidence="6" id="KW-1185">Reference proteome</keyword>
<dbReference type="Pfam" id="PF21722">
    <property type="entry name" value="Gly_rich_2"/>
    <property type="match status" value="1"/>
</dbReference>
<evidence type="ECO:0000313" key="6">
    <source>
        <dbReference type="Proteomes" id="UP001597472"/>
    </source>
</evidence>
<dbReference type="Pfam" id="PF18962">
    <property type="entry name" value="Por_Secre_tail"/>
    <property type="match status" value="1"/>
</dbReference>
<dbReference type="Gene3D" id="2.60.120.200">
    <property type="match status" value="1"/>
</dbReference>
<dbReference type="InterPro" id="IPR014756">
    <property type="entry name" value="Ig_E-set"/>
</dbReference>
<dbReference type="Pfam" id="PF13385">
    <property type="entry name" value="Laminin_G_3"/>
    <property type="match status" value="1"/>
</dbReference>
<dbReference type="SUPFAM" id="SSF49899">
    <property type="entry name" value="Concanavalin A-like lectins/glucanases"/>
    <property type="match status" value="1"/>
</dbReference>
<organism evidence="5 6">
    <name type="scientific">Bizionia sediminis</name>
    <dbReference type="NCBI Taxonomy" id="1737064"/>
    <lineage>
        <taxon>Bacteria</taxon>
        <taxon>Pseudomonadati</taxon>
        <taxon>Bacteroidota</taxon>
        <taxon>Flavobacteriia</taxon>
        <taxon>Flavobacteriales</taxon>
        <taxon>Flavobacteriaceae</taxon>
        <taxon>Bizionia</taxon>
    </lineage>
</organism>
<accession>A0ABW5KT95</accession>
<gene>
    <name evidence="5" type="ORF">ACFSQP_04095</name>
</gene>
<evidence type="ECO:0000256" key="1">
    <source>
        <dbReference type="ARBA" id="ARBA00022729"/>
    </source>
</evidence>
<dbReference type="Gene3D" id="2.60.40.10">
    <property type="entry name" value="Immunoglobulins"/>
    <property type="match status" value="2"/>
</dbReference>
<dbReference type="Proteomes" id="UP001597472">
    <property type="component" value="Unassembled WGS sequence"/>
</dbReference>